<dbReference type="InterPro" id="IPR027558">
    <property type="entry name" value="Pre_pil_HX9DG_C"/>
</dbReference>
<dbReference type="OrthoDB" id="248923at2"/>
<dbReference type="Pfam" id="PF07596">
    <property type="entry name" value="SBP_bac_10"/>
    <property type="match status" value="1"/>
</dbReference>
<dbReference type="InterPro" id="IPR012902">
    <property type="entry name" value="N_methyl_site"/>
</dbReference>
<proteinExistence type="predicted"/>
<evidence type="ECO:0000313" key="3">
    <source>
        <dbReference type="Proteomes" id="UP000006860"/>
    </source>
</evidence>
<dbReference type="RefSeq" id="WP_013630796.1">
    <property type="nucleotide sequence ID" value="NC_015174.1"/>
</dbReference>
<feature type="domain" description="DUF1559" evidence="1">
    <location>
        <begin position="35"/>
        <end position="331"/>
    </location>
</feature>
<dbReference type="PANTHER" id="PTHR30093">
    <property type="entry name" value="GENERAL SECRETION PATHWAY PROTEIN G"/>
    <property type="match status" value="1"/>
</dbReference>
<sequence length="350" mass="37039">MPPRRSSRSAFTLIELLVVIAIIAILVALLLPAVQQAREAARRTSCKNNLKQFGLALHNYHDTHTVLPIINTAPDGGSAISFGFSPHAQLLPYCEMGNLHSLVDFEIELGRARDGYMPDGLPTANSQIADVPISFFTCPSDDVPVVRPTEFTWGSNSATWTYAGVNYFMNVGSGVGSNVDYGSPTDGIAWVGCKVKFRDITDGLTNTVAFAETLMGPGDNPGTVTMQRAQKYSVSVGRDEADMDAAKATAAADPAAFVAAQTSFSGNRGSNWIGAFGSGGPSINGYLPPNSPIPDMGARALIATGPRSNHAGTVNVVLCDGSVRGISENIDISIQHNLFSRNDGEVLGEF</sequence>
<dbReference type="InterPro" id="IPR045584">
    <property type="entry name" value="Pilin-like"/>
</dbReference>
<dbReference type="HOGENOM" id="CLU_041661_0_0_0"/>
<dbReference type="KEGG" id="pbs:Plabr_4521"/>
<dbReference type="AlphaFoldDB" id="F0SMB3"/>
<dbReference type="PANTHER" id="PTHR30093:SF2">
    <property type="entry name" value="TYPE II SECRETION SYSTEM PROTEIN H"/>
    <property type="match status" value="1"/>
</dbReference>
<dbReference type="Gene3D" id="3.30.700.10">
    <property type="entry name" value="Glycoprotein, Type 4 Pilin"/>
    <property type="match status" value="1"/>
</dbReference>
<evidence type="ECO:0000259" key="1">
    <source>
        <dbReference type="Pfam" id="PF07596"/>
    </source>
</evidence>
<dbReference type="Proteomes" id="UP000006860">
    <property type="component" value="Chromosome"/>
</dbReference>
<name>F0SMB3_RUBBR</name>
<organism evidence="2 3">
    <name type="scientific">Rubinisphaera brasiliensis (strain ATCC 49424 / DSM 5305 / JCM 21570 / IAM 15109 / NBRC 103401 / IFAM 1448)</name>
    <name type="common">Planctomyces brasiliensis</name>
    <dbReference type="NCBI Taxonomy" id="756272"/>
    <lineage>
        <taxon>Bacteria</taxon>
        <taxon>Pseudomonadati</taxon>
        <taxon>Planctomycetota</taxon>
        <taxon>Planctomycetia</taxon>
        <taxon>Planctomycetales</taxon>
        <taxon>Planctomycetaceae</taxon>
        <taxon>Rubinisphaera</taxon>
    </lineage>
</organism>
<dbReference type="InterPro" id="IPR011453">
    <property type="entry name" value="DUF1559"/>
</dbReference>
<keyword evidence="3" id="KW-1185">Reference proteome</keyword>
<dbReference type="NCBIfam" id="TIGR04294">
    <property type="entry name" value="pre_pil_HX9DG"/>
    <property type="match status" value="1"/>
</dbReference>
<protein>
    <recommendedName>
        <fullName evidence="1">DUF1559 domain-containing protein</fullName>
    </recommendedName>
</protein>
<reference evidence="3" key="1">
    <citation type="submission" date="2011-02" db="EMBL/GenBank/DDBJ databases">
        <title>The complete genome of Planctomyces brasiliensis DSM 5305.</title>
        <authorList>
            <person name="Lucas S."/>
            <person name="Copeland A."/>
            <person name="Lapidus A."/>
            <person name="Bruce D."/>
            <person name="Goodwin L."/>
            <person name="Pitluck S."/>
            <person name="Kyrpides N."/>
            <person name="Mavromatis K."/>
            <person name="Pagani I."/>
            <person name="Ivanova N."/>
            <person name="Ovchinnikova G."/>
            <person name="Lu M."/>
            <person name="Detter J.C."/>
            <person name="Han C."/>
            <person name="Land M."/>
            <person name="Hauser L."/>
            <person name="Markowitz V."/>
            <person name="Cheng J.-F."/>
            <person name="Hugenholtz P."/>
            <person name="Woyke T."/>
            <person name="Wu D."/>
            <person name="Tindall B."/>
            <person name="Pomrenke H.G."/>
            <person name="Brambilla E."/>
            <person name="Klenk H.-P."/>
            <person name="Eisen J.A."/>
        </authorList>
    </citation>
    <scope>NUCLEOTIDE SEQUENCE [LARGE SCALE GENOMIC DNA]</scope>
    <source>
        <strain evidence="3">ATCC 49424 / DSM 5305 / JCM 21570 / NBRC 103401 / IFAM 1448</strain>
    </source>
</reference>
<accession>F0SMB3</accession>
<dbReference type="STRING" id="756272.Plabr_4521"/>
<gene>
    <name evidence="2" type="ordered locus">Plabr_4521</name>
</gene>
<dbReference type="NCBIfam" id="TIGR02532">
    <property type="entry name" value="IV_pilin_GFxxxE"/>
    <property type="match status" value="1"/>
</dbReference>
<dbReference type="SUPFAM" id="SSF54523">
    <property type="entry name" value="Pili subunits"/>
    <property type="match status" value="1"/>
</dbReference>
<evidence type="ECO:0000313" key="2">
    <source>
        <dbReference type="EMBL" id="ADY62092.1"/>
    </source>
</evidence>
<dbReference type="EMBL" id="CP002546">
    <property type="protein sequence ID" value="ADY62092.1"/>
    <property type="molecule type" value="Genomic_DNA"/>
</dbReference>
<dbReference type="Pfam" id="PF07963">
    <property type="entry name" value="N_methyl"/>
    <property type="match status" value="1"/>
</dbReference>
<dbReference type="eggNOG" id="COG2165">
    <property type="taxonomic scope" value="Bacteria"/>
</dbReference>